<keyword evidence="3" id="KW-0813">Transport</keyword>
<protein>
    <submittedName>
        <fullName evidence="9">Iron chelate uptake ABC transporter family permease subunit</fullName>
    </submittedName>
</protein>
<evidence type="ECO:0000256" key="6">
    <source>
        <dbReference type="ARBA" id="ARBA00022989"/>
    </source>
</evidence>
<evidence type="ECO:0000313" key="9">
    <source>
        <dbReference type="EMBL" id="WNM24234.1"/>
    </source>
</evidence>
<dbReference type="Pfam" id="PF01032">
    <property type="entry name" value="FecCD"/>
    <property type="match status" value="1"/>
</dbReference>
<evidence type="ECO:0000256" key="2">
    <source>
        <dbReference type="ARBA" id="ARBA00007935"/>
    </source>
</evidence>
<reference evidence="9 10" key="1">
    <citation type="submission" date="2023-09" db="EMBL/GenBank/DDBJ databases">
        <title>Demequina sp. a novel bacteria isolated from Capsicum annuum.</title>
        <authorList>
            <person name="Humaira Z."/>
            <person name="Lee J."/>
            <person name="Cho D."/>
        </authorList>
    </citation>
    <scope>NUCLEOTIDE SEQUENCE [LARGE SCALE GENOMIC DNA]</scope>
    <source>
        <strain evidence="9 10">OYTSA14</strain>
    </source>
</reference>
<dbReference type="GO" id="GO:0005886">
    <property type="term" value="C:plasma membrane"/>
    <property type="evidence" value="ECO:0007669"/>
    <property type="project" value="UniProtKB-SubCell"/>
</dbReference>
<dbReference type="CDD" id="cd06550">
    <property type="entry name" value="TM_ABC_iron-siderophores_like"/>
    <property type="match status" value="1"/>
</dbReference>
<evidence type="ECO:0000256" key="5">
    <source>
        <dbReference type="ARBA" id="ARBA00022692"/>
    </source>
</evidence>
<keyword evidence="4" id="KW-1003">Cell membrane</keyword>
<feature type="transmembrane region" description="Helical" evidence="8">
    <location>
        <begin position="125"/>
        <end position="149"/>
    </location>
</feature>
<dbReference type="Gene3D" id="1.10.3470.10">
    <property type="entry name" value="ABC transporter involved in vitamin B12 uptake, BtuC"/>
    <property type="match status" value="1"/>
</dbReference>
<dbReference type="GO" id="GO:0033214">
    <property type="term" value="P:siderophore-iron import into cell"/>
    <property type="evidence" value="ECO:0007669"/>
    <property type="project" value="TreeGrafter"/>
</dbReference>
<gene>
    <name evidence="9" type="ORF">RN606_12835</name>
</gene>
<evidence type="ECO:0000256" key="3">
    <source>
        <dbReference type="ARBA" id="ARBA00022448"/>
    </source>
</evidence>
<keyword evidence="7 8" id="KW-0472">Membrane</keyword>
<accession>A0AA96F5T4</accession>
<organism evidence="9 10">
    <name type="scientific">Demequina capsici</name>
    <dbReference type="NCBI Taxonomy" id="3075620"/>
    <lineage>
        <taxon>Bacteria</taxon>
        <taxon>Bacillati</taxon>
        <taxon>Actinomycetota</taxon>
        <taxon>Actinomycetes</taxon>
        <taxon>Micrococcales</taxon>
        <taxon>Demequinaceae</taxon>
        <taxon>Demequina</taxon>
    </lineage>
</organism>
<feature type="transmembrane region" description="Helical" evidence="8">
    <location>
        <begin position="321"/>
        <end position="340"/>
    </location>
</feature>
<dbReference type="GO" id="GO:0022857">
    <property type="term" value="F:transmembrane transporter activity"/>
    <property type="evidence" value="ECO:0007669"/>
    <property type="project" value="InterPro"/>
</dbReference>
<dbReference type="PANTHER" id="PTHR30472:SF67">
    <property type="entry name" value="PERMEASE OF ABC TRANSPORTER-RELATED"/>
    <property type="match status" value="1"/>
</dbReference>
<comment type="subcellular location">
    <subcellularLocation>
        <location evidence="1">Cell membrane</location>
        <topology evidence="1">Multi-pass membrane protein</topology>
    </subcellularLocation>
</comment>
<keyword evidence="5 8" id="KW-0812">Transmembrane</keyword>
<name>A0AA96F5T4_9MICO</name>
<evidence type="ECO:0000256" key="1">
    <source>
        <dbReference type="ARBA" id="ARBA00004651"/>
    </source>
</evidence>
<feature type="transmembrane region" description="Helical" evidence="8">
    <location>
        <begin position="252"/>
        <end position="281"/>
    </location>
</feature>
<evidence type="ECO:0000256" key="4">
    <source>
        <dbReference type="ARBA" id="ARBA00022475"/>
    </source>
</evidence>
<proteinExistence type="inferred from homology"/>
<dbReference type="SUPFAM" id="SSF81345">
    <property type="entry name" value="ABC transporter involved in vitamin B12 uptake, BtuC"/>
    <property type="match status" value="1"/>
</dbReference>
<keyword evidence="10" id="KW-1185">Reference proteome</keyword>
<feature type="transmembrane region" description="Helical" evidence="8">
    <location>
        <begin position="161"/>
        <end position="184"/>
    </location>
</feature>
<feature type="transmembrane region" description="Helical" evidence="8">
    <location>
        <begin position="204"/>
        <end position="222"/>
    </location>
</feature>
<dbReference type="RefSeq" id="WP_313497763.1">
    <property type="nucleotide sequence ID" value="NZ_CP134879.1"/>
</dbReference>
<evidence type="ECO:0000256" key="7">
    <source>
        <dbReference type="ARBA" id="ARBA00023136"/>
    </source>
</evidence>
<dbReference type="Proteomes" id="UP001304125">
    <property type="component" value="Chromosome"/>
</dbReference>
<dbReference type="PANTHER" id="PTHR30472">
    <property type="entry name" value="FERRIC ENTEROBACTIN TRANSPORT SYSTEM PERMEASE PROTEIN"/>
    <property type="match status" value="1"/>
</dbReference>
<feature type="transmembrane region" description="Helical" evidence="8">
    <location>
        <begin position="101"/>
        <end position="119"/>
    </location>
</feature>
<sequence>MRTRRLRSPATVTVALAVLLVASALVAVSIGVAGLTPAQVWDVVATHLGLNPGTQPSDTTDAIVWGIRLPRVLTATLVGAGLATAGVVMQGVTRNPLADPYLLGLSSGASLGAVAVLLLGVGSAIAATVALPLAAFVGALVALVAALGVARLAGAITPTTAVLAGLAMSQLFAAATSLVIVVSAKGDSYREVLSWLLGSLAGSSWSTVTVAAVALVLLYPALRAYASRLDAFALGESAAAALGIPVRRTYVVLFVLVAALTGAMVSTSGAIGFVGLVLPHVVRAVTGGLHRHVMPAAALGGAVFLVWADTLARTVLDPRELPVGVITALIGVPVFVVVLWRSGRSSWS</sequence>
<comment type="similarity">
    <text evidence="2">Belongs to the binding-protein-dependent transport system permease family. FecCD subfamily.</text>
</comment>
<evidence type="ECO:0000313" key="10">
    <source>
        <dbReference type="Proteomes" id="UP001304125"/>
    </source>
</evidence>
<feature type="transmembrane region" description="Helical" evidence="8">
    <location>
        <begin position="62"/>
        <end position="89"/>
    </location>
</feature>
<evidence type="ECO:0000256" key="8">
    <source>
        <dbReference type="SAM" id="Phobius"/>
    </source>
</evidence>
<dbReference type="FunFam" id="1.10.3470.10:FF:000001">
    <property type="entry name" value="Vitamin B12 ABC transporter permease BtuC"/>
    <property type="match status" value="1"/>
</dbReference>
<dbReference type="InterPro" id="IPR000522">
    <property type="entry name" value="ABC_transptr_permease_BtuC"/>
</dbReference>
<keyword evidence="6 8" id="KW-1133">Transmembrane helix</keyword>
<feature type="transmembrane region" description="Helical" evidence="8">
    <location>
        <begin position="293"/>
        <end position="315"/>
    </location>
</feature>
<dbReference type="EMBL" id="CP134879">
    <property type="protein sequence ID" value="WNM24234.1"/>
    <property type="molecule type" value="Genomic_DNA"/>
</dbReference>
<dbReference type="AlphaFoldDB" id="A0AA96F5T4"/>
<dbReference type="InterPro" id="IPR037294">
    <property type="entry name" value="ABC_BtuC-like"/>
</dbReference>